<dbReference type="AlphaFoldDB" id="A0AAV2SFX8"/>
<gene>
    <name evidence="2" type="ORF">MNOR_LOCUS35816</name>
</gene>
<name>A0AAV2SFX8_MEGNR</name>
<dbReference type="InterPro" id="IPR043127">
    <property type="entry name" value="Sec-1-like_dom3a"/>
</dbReference>
<dbReference type="Gene3D" id="1.25.40.850">
    <property type="match status" value="1"/>
</dbReference>
<dbReference type="PANTHER" id="PTHR11679">
    <property type="entry name" value="VESICLE PROTEIN SORTING-ASSOCIATED"/>
    <property type="match status" value="1"/>
</dbReference>
<dbReference type="Proteomes" id="UP001497623">
    <property type="component" value="Unassembled WGS sequence"/>
</dbReference>
<dbReference type="Gene3D" id="3.90.830.10">
    <property type="entry name" value="Syntaxin Binding Protein 1, Chain A, domain 2"/>
    <property type="match status" value="1"/>
</dbReference>
<comment type="similarity">
    <text evidence="1">Belongs to the STXBP/unc-18/SEC1 family.</text>
</comment>
<dbReference type="InterPro" id="IPR001619">
    <property type="entry name" value="Sec1-like"/>
</dbReference>
<reference evidence="2 3" key="1">
    <citation type="submission" date="2024-05" db="EMBL/GenBank/DDBJ databases">
        <authorList>
            <person name="Wallberg A."/>
        </authorList>
    </citation>
    <scope>NUCLEOTIDE SEQUENCE [LARGE SCALE GENOMIC DNA]</scope>
</reference>
<sequence>MLPLIGGKSFFGIIRFPKRVLRHTSTCYLRLIVVLIPIECIGSKNHDVMKTCPGCQENLYAYIVMQFFYLIKNKSLWASKSLEKSSCDLPNFNDDNHKYHLHHKITLICKTIVTDPKAVANSNLVYSFKLFTLSSDIEFFRKMYTATSKIRANLDFMLSSLIQDNQTEDLPKVHIDVDIHMRHIFDIVTATCKKSYANNLSFVKIKRHLKGRENRLRSTHILRLSIQNADFLLSSKLNYHNVIFFKDASTVKLPGEKFTNLSSEAGSDSSPADDNAFLETKTVQLSNAESLYQEIRDCNFSAVGPRLSRHAKSVAAQFEERHKAKTVGEMKQFVQRLPQMQVAKQSLATHTTIAELIQEQIESGMFRPALQTEQEFLKGLETDKVHPFIEDCIAQKEPLYTVLRLICLQCIVNSGFKPKVLEFYKREIIHTYGFEHFLTLENLEKAGIIRVQTGRSTYATIRKTMQLTVDDVSEHQPTDMSYVHSGYAPLSGRLVEFHQYPGWRAITGVLQLLSGHTLTETQQLPNALRQRRGSGGSVQSGSEGGTCLVFFIGGCTYSEVAALRFLSQKVDQGGPEYVVGTTKLINGKSFLESISEELHL</sequence>
<evidence type="ECO:0000313" key="3">
    <source>
        <dbReference type="Proteomes" id="UP001497623"/>
    </source>
</evidence>
<feature type="non-terminal residue" evidence="2">
    <location>
        <position position="600"/>
    </location>
</feature>
<organism evidence="2 3">
    <name type="scientific">Meganyctiphanes norvegica</name>
    <name type="common">Northern krill</name>
    <name type="synonym">Thysanopoda norvegica</name>
    <dbReference type="NCBI Taxonomy" id="48144"/>
    <lineage>
        <taxon>Eukaryota</taxon>
        <taxon>Metazoa</taxon>
        <taxon>Ecdysozoa</taxon>
        <taxon>Arthropoda</taxon>
        <taxon>Crustacea</taxon>
        <taxon>Multicrustacea</taxon>
        <taxon>Malacostraca</taxon>
        <taxon>Eumalacostraca</taxon>
        <taxon>Eucarida</taxon>
        <taxon>Euphausiacea</taxon>
        <taxon>Euphausiidae</taxon>
        <taxon>Meganyctiphanes</taxon>
    </lineage>
</organism>
<dbReference type="Pfam" id="PF00995">
    <property type="entry name" value="Sec1"/>
    <property type="match status" value="1"/>
</dbReference>
<comment type="caution">
    <text evidence="2">The sequence shown here is derived from an EMBL/GenBank/DDBJ whole genome shotgun (WGS) entry which is preliminary data.</text>
</comment>
<accession>A0AAV2SFX8</accession>
<dbReference type="InterPro" id="IPR027482">
    <property type="entry name" value="Sec1-like_dom2"/>
</dbReference>
<proteinExistence type="inferred from homology"/>
<evidence type="ECO:0000313" key="2">
    <source>
        <dbReference type="EMBL" id="CAL4184387.1"/>
    </source>
</evidence>
<dbReference type="Gene3D" id="3.40.50.1910">
    <property type="match status" value="2"/>
</dbReference>
<dbReference type="EMBL" id="CAXKWB010061549">
    <property type="protein sequence ID" value="CAL4184387.1"/>
    <property type="molecule type" value="Genomic_DNA"/>
</dbReference>
<dbReference type="InterPro" id="IPR043155">
    <property type="entry name" value="VPS33_dom3b"/>
</dbReference>
<evidence type="ECO:0008006" key="4">
    <source>
        <dbReference type="Google" id="ProtNLM"/>
    </source>
</evidence>
<dbReference type="InterPro" id="IPR036045">
    <property type="entry name" value="Sec1-like_sf"/>
</dbReference>
<keyword evidence="3" id="KW-1185">Reference proteome</keyword>
<dbReference type="FunFam" id="3.40.50.1910:FF:000005">
    <property type="entry name" value="vacuolar protein sorting-associated protein 33A isoform X1"/>
    <property type="match status" value="1"/>
</dbReference>
<protein>
    <recommendedName>
        <fullName evidence="4">Vacuolar protein sorting-associated protein 33A</fullName>
    </recommendedName>
</protein>
<evidence type="ECO:0000256" key="1">
    <source>
        <dbReference type="ARBA" id="ARBA00009884"/>
    </source>
</evidence>
<dbReference type="SUPFAM" id="SSF56815">
    <property type="entry name" value="Sec1/munc18-like (SM) proteins"/>
    <property type="match status" value="1"/>
</dbReference>
<dbReference type="GO" id="GO:0016192">
    <property type="term" value="P:vesicle-mediated transport"/>
    <property type="evidence" value="ECO:0007669"/>
    <property type="project" value="InterPro"/>
</dbReference>